<comment type="caution">
    <text evidence="2">The sequence shown here is derived from an EMBL/GenBank/DDBJ whole genome shotgun (WGS) entry which is preliminary data.</text>
</comment>
<dbReference type="EMBL" id="QNBC01000014">
    <property type="protein sequence ID" value="RKX67643.1"/>
    <property type="molecule type" value="Genomic_DNA"/>
</dbReference>
<evidence type="ECO:0000313" key="3">
    <source>
        <dbReference type="Proteomes" id="UP000282321"/>
    </source>
</evidence>
<protein>
    <submittedName>
        <fullName evidence="2">Uncharacterized protein</fullName>
    </submittedName>
</protein>
<reference evidence="2 3" key="1">
    <citation type="submission" date="2018-06" db="EMBL/GenBank/DDBJ databases">
        <title>Extensive metabolic versatility and redundancy in microbially diverse, dynamic hydrothermal sediments.</title>
        <authorList>
            <person name="Dombrowski N."/>
            <person name="Teske A."/>
            <person name="Baker B.J."/>
        </authorList>
    </citation>
    <scope>NUCLEOTIDE SEQUENCE [LARGE SCALE GENOMIC DNA]</scope>
    <source>
        <strain evidence="2">B35_G9</strain>
    </source>
</reference>
<dbReference type="Proteomes" id="UP000282321">
    <property type="component" value="Unassembled WGS sequence"/>
</dbReference>
<evidence type="ECO:0000256" key="1">
    <source>
        <dbReference type="SAM" id="Phobius"/>
    </source>
</evidence>
<accession>A0A660SAE8</accession>
<dbReference type="AlphaFoldDB" id="A0A660SAE8"/>
<keyword evidence="1" id="KW-1133">Transmembrane helix</keyword>
<feature type="non-terminal residue" evidence="2">
    <location>
        <position position="1"/>
    </location>
</feature>
<keyword evidence="1" id="KW-0812">Transmembrane</keyword>
<feature type="transmembrane region" description="Helical" evidence="1">
    <location>
        <begin position="60"/>
        <end position="79"/>
    </location>
</feature>
<sequence>KLVPIFQILKQVQDDTGNVMLPMKQVQGDVICFNPTHTIHPTTLLSIPFLLQFSCQIHKLHIIVTCVLEIFLLCTYFVHPYINYGITLFITTDKMGVMHTICAFAL</sequence>
<name>A0A660SAE8_UNCT6</name>
<proteinExistence type="predicted"/>
<gene>
    <name evidence="2" type="ORF">DRP44_01830</name>
</gene>
<evidence type="ECO:0000313" key="2">
    <source>
        <dbReference type="EMBL" id="RKX67643.1"/>
    </source>
</evidence>
<organism evidence="2 3">
    <name type="scientific">candidate division TA06 bacterium</name>
    <dbReference type="NCBI Taxonomy" id="2250710"/>
    <lineage>
        <taxon>Bacteria</taxon>
        <taxon>Bacteria division TA06</taxon>
    </lineage>
</organism>
<keyword evidence="1" id="KW-0472">Membrane</keyword>